<dbReference type="EMBL" id="DF238810">
    <property type="protein sequence ID" value="GAC97539.1"/>
    <property type="molecule type" value="Genomic_DNA"/>
</dbReference>
<evidence type="ECO:0000313" key="1">
    <source>
        <dbReference type="EMBL" id="GAC97539.1"/>
    </source>
</evidence>
<dbReference type="GeneID" id="24110405"/>
<evidence type="ECO:0000313" key="2">
    <source>
        <dbReference type="Proteomes" id="UP000014071"/>
    </source>
</evidence>
<accession>R9P873</accession>
<dbReference type="RefSeq" id="XP_012191126.1">
    <property type="nucleotide sequence ID" value="XM_012335736.1"/>
</dbReference>
<name>R9P873_PSEHS</name>
<dbReference type="AlphaFoldDB" id="R9P873"/>
<organism evidence="1 2">
    <name type="scientific">Pseudozyma hubeiensis (strain SY62)</name>
    <name type="common">Yeast</name>
    <dbReference type="NCBI Taxonomy" id="1305764"/>
    <lineage>
        <taxon>Eukaryota</taxon>
        <taxon>Fungi</taxon>
        <taxon>Dikarya</taxon>
        <taxon>Basidiomycota</taxon>
        <taxon>Ustilaginomycotina</taxon>
        <taxon>Ustilaginomycetes</taxon>
        <taxon>Ustilaginales</taxon>
        <taxon>Ustilaginaceae</taxon>
        <taxon>Pseudozyma</taxon>
    </lineage>
</organism>
<reference evidence="2" key="1">
    <citation type="journal article" date="2013" name="Genome Announc.">
        <title>Draft genome sequence of the basidiomycetous yeast-like fungus Pseudozyma hubeiensis SY62, which produces an abundant amount of the biosurfactant mannosylerythritol lipids.</title>
        <authorList>
            <person name="Konishi M."/>
            <person name="Hatada Y."/>
            <person name="Horiuchi J."/>
        </authorList>
    </citation>
    <scope>NUCLEOTIDE SEQUENCE [LARGE SCALE GENOMIC DNA]</scope>
    <source>
        <strain evidence="2">SY62</strain>
    </source>
</reference>
<dbReference type="Proteomes" id="UP000014071">
    <property type="component" value="Unassembled WGS sequence"/>
</dbReference>
<protein>
    <submittedName>
        <fullName evidence="1">Uncharacterized protein</fullName>
    </submittedName>
</protein>
<sequence length="80" mass="9166">MTMNVIRQRRSRCRVTGASVGLRLWPTRRPLFCPLANVPSRLLTSISAIRIDLLRRRSLDVSDRRELACGHNESNVHIVT</sequence>
<proteinExistence type="predicted"/>
<keyword evidence="2" id="KW-1185">Reference proteome</keyword>
<gene>
    <name evidence="1" type="ORF">PHSY_005125</name>
</gene>
<dbReference type="HOGENOM" id="CLU_2590777_0_0_1"/>